<name>A0ABP0GVP3_CLALP</name>
<protein>
    <submittedName>
        <fullName evidence="2">Uncharacterized protein</fullName>
    </submittedName>
</protein>
<sequence length="68" mass="7691">MVDSFVNNSVLRLGDKRHSTDNGGKDFVDVGRFQSDSKFKRYGNDKPWSKRFGGKSPDDPLNEIVNSK</sequence>
<reference evidence="2 3" key="1">
    <citation type="submission" date="2024-02" db="EMBL/GenBank/DDBJ databases">
        <authorList>
            <person name="Daric V."/>
            <person name="Darras S."/>
        </authorList>
    </citation>
    <scope>NUCLEOTIDE SEQUENCE [LARGE SCALE GENOMIC DNA]</scope>
</reference>
<dbReference type="EMBL" id="CAWYQH010000141">
    <property type="protein sequence ID" value="CAK8694320.1"/>
    <property type="molecule type" value="Genomic_DNA"/>
</dbReference>
<dbReference type="Proteomes" id="UP001642483">
    <property type="component" value="Unassembled WGS sequence"/>
</dbReference>
<gene>
    <name evidence="2" type="ORF">CVLEPA_LOCUS27700</name>
</gene>
<proteinExistence type="predicted"/>
<evidence type="ECO:0000256" key="1">
    <source>
        <dbReference type="SAM" id="MobiDB-lite"/>
    </source>
</evidence>
<feature type="compositionally biased region" description="Basic and acidic residues" evidence="1">
    <location>
        <begin position="38"/>
        <end position="48"/>
    </location>
</feature>
<comment type="caution">
    <text evidence="2">The sequence shown here is derived from an EMBL/GenBank/DDBJ whole genome shotgun (WGS) entry which is preliminary data.</text>
</comment>
<keyword evidence="3" id="KW-1185">Reference proteome</keyword>
<evidence type="ECO:0000313" key="2">
    <source>
        <dbReference type="EMBL" id="CAK8694320.1"/>
    </source>
</evidence>
<feature type="region of interest" description="Disordered" evidence="1">
    <location>
        <begin position="38"/>
        <end position="68"/>
    </location>
</feature>
<accession>A0ABP0GVP3</accession>
<evidence type="ECO:0000313" key="3">
    <source>
        <dbReference type="Proteomes" id="UP001642483"/>
    </source>
</evidence>
<organism evidence="2 3">
    <name type="scientific">Clavelina lepadiformis</name>
    <name type="common">Light-bulb sea squirt</name>
    <name type="synonym">Ascidia lepadiformis</name>
    <dbReference type="NCBI Taxonomy" id="159417"/>
    <lineage>
        <taxon>Eukaryota</taxon>
        <taxon>Metazoa</taxon>
        <taxon>Chordata</taxon>
        <taxon>Tunicata</taxon>
        <taxon>Ascidiacea</taxon>
        <taxon>Aplousobranchia</taxon>
        <taxon>Clavelinidae</taxon>
        <taxon>Clavelina</taxon>
    </lineage>
</organism>